<proteinExistence type="predicted"/>
<dbReference type="EMBL" id="DXBY01000244">
    <property type="protein sequence ID" value="HIZ36916.1"/>
    <property type="molecule type" value="Genomic_DNA"/>
</dbReference>
<dbReference type="InterPro" id="IPR000944">
    <property type="entry name" value="Tscrpt_reg_Rrf2"/>
</dbReference>
<dbReference type="GO" id="GO:0003700">
    <property type="term" value="F:DNA-binding transcription factor activity"/>
    <property type="evidence" value="ECO:0007669"/>
    <property type="project" value="TreeGrafter"/>
</dbReference>
<evidence type="ECO:0000313" key="2">
    <source>
        <dbReference type="Proteomes" id="UP000824037"/>
    </source>
</evidence>
<dbReference type="InterPro" id="IPR036388">
    <property type="entry name" value="WH-like_DNA-bd_sf"/>
</dbReference>
<dbReference type="Pfam" id="PF02082">
    <property type="entry name" value="Rrf2"/>
    <property type="match status" value="1"/>
</dbReference>
<reference evidence="1" key="2">
    <citation type="submission" date="2021-04" db="EMBL/GenBank/DDBJ databases">
        <authorList>
            <person name="Gilroy R."/>
        </authorList>
    </citation>
    <scope>NUCLEOTIDE SEQUENCE</scope>
    <source>
        <strain evidence="1">ChiGjej4B4-7305</strain>
    </source>
</reference>
<gene>
    <name evidence="1" type="ORF">H9815_14180</name>
</gene>
<accession>A0A9D2EGH0</accession>
<dbReference type="GO" id="GO:0005829">
    <property type="term" value="C:cytosol"/>
    <property type="evidence" value="ECO:0007669"/>
    <property type="project" value="TreeGrafter"/>
</dbReference>
<protein>
    <submittedName>
        <fullName evidence="1">Rrf2 family transcriptional regulator</fullName>
    </submittedName>
</protein>
<dbReference type="SUPFAM" id="SSF46785">
    <property type="entry name" value="Winged helix' DNA-binding domain"/>
    <property type="match status" value="1"/>
</dbReference>
<dbReference type="PANTHER" id="PTHR33221:SF15">
    <property type="entry name" value="HTH-TYPE TRANSCRIPTIONAL REGULATOR YWGB-RELATED"/>
    <property type="match status" value="1"/>
</dbReference>
<comment type="caution">
    <text evidence="1">The sequence shown here is derived from an EMBL/GenBank/DDBJ whole genome shotgun (WGS) entry which is preliminary data.</text>
</comment>
<dbReference type="PROSITE" id="PS51197">
    <property type="entry name" value="HTH_RRF2_2"/>
    <property type="match status" value="1"/>
</dbReference>
<organism evidence="1 2">
    <name type="scientific">Candidatus Ruania gallistercoris</name>
    <dbReference type="NCBI Taxonomy" id="2838746"/>
    <lineage>
        <taxon>Bacteria</taxon>
        <taxon>Bacillati</taxon>
        <taxon>Actinomycetota</taxon>
        <taxon>Actinomycetes</taxon>
        <taxon>Micrococcales</taxon>
        <taxon>Ruaniaceae</taxon>
        <taxon>Ruania</taxon>
    </lineage>
</organism>
<evidence type="ECO:0000313" key="1">
    <source>
        <dbReference type="EMBL" id="HIZ36916.1"/>
    </source>
</evidence>
<dbReference type="PANTHER" id="PTHR33221">
    <property type="entry name" value="WINGED HELIX-TURN-HELIX TRANSCRIPTIONAL REGULATOR, RRF2 FAMILY"/>
    <property type="match status" value="1"/>
</dbReference>
<dbReference type="Proteomes" id="UP000824037">
    <property type="component" value="Unassembled WGS sequence"/>
</dbReference>
<reference evidence="1" key="1">
    <citation type="journal article" date="2021" name="PeerJ">
        <title>Extensive microbial diversity within the chicken gut microbiome revealed by metagenomics and culture.</title>
        <authorList>
            <person name="Gilroy R."/>
            <person name="Ravi A."/>
            <person name="Getino M."/>
            <person name="Pursley I."/>
            <person name="Horton D.L."/>
            <person name="Alikhan N.F."/>
            <person name="Baker D."/>
            <person name="Gharbi K."/>
            <person name="Hall N."/>
            <person name="Watson M."/>
            <person name="Adriaenssens E.M."/>
            <person name="Foster-Nyarko E."/>
            <person name="Jarju S."/>
            <person name="Secka A."/>
            <person name="Antonio M."/>
            <person name="Oren A."/>
            <person name="Chaudhuri R.R."/>
            <person name="La Ragione R."/>
            <person name="Hildebrand F."/>
            <person name="Pallen M.J."/>
        </authorList>
    </citation>
    <scope>NUCLEOTIDE SEQUENCE</scope>
    <source>
        <strain evidence="1">ChiGjej4B4-7305</strain>
    </source>
</reference>
<name>A0A9D2EGH0_9MICO</name>
<sequence>MAVSTRTATAVHAMTFLAYWTDEGLQSSATMADSLESNPVLVRRVLGALRDAGLVYALEGSGGGWQLTRPAEEISLLDAYAAVEDSRALLPTHAHPPNQNCVIGRHAQSVLEAEFSAAQRALDERLAQTTIADVLERILGRERTWTSSS</sequence>
<dbReference type="Gene3D" id="1.10.10.10">
    <property type="entry name" value="Winged helix-like DNA-binding domain superfamily/Winged helix DNA-binding domain"/>
    <property type="match status" value="1"/>
</dbReference>
<dbReference type="AlphaFoldDB" id="A0A9D2EGH0"/>
<dbReference type="InterPro" id="IPR036390">
    <property type="entry name" value="WH_DNA-bd_sf"/>
</dbReference>